<dbReference type="AlphaFoldDB" id="A0AAG5DH57"/>
<sequence length="105" mass="12206">MQYPPLVYWIFIAGILFASVLADVNKVVFQFPEYDFKETSKNEITFREYESACDQSSRCATIDDGIGRTRCVRECVSPSCYQEIYKFDELEEGEIDVRLNSFRAC</sequence>
<evidence type="ECO:0000313" key="3">
    <source>
        <dbReference type="Proteomes" id="UP000075880"/>
    </source>
</evidence>
<proteinExistence type="predicted"/>
<name>A0AAG5DH57_ANOAO</name>
<organism evidence="2 3">
    <name type="scientific">Anopheles atroparvus</name>
    <name type="common">European mosquito</name>
    <dbReference type="NCBI Taxonomy" id="41427"/>
    <lineage>
        <taxon>Eukaryota</taxon>
        <taxon>Metazoa</taxon>
        <taxon>Ecdysozoa</taxon>
        <taxon>Arthropoda</taxon>
        <taxon>Hexapoda</taxon>
        <taxon>Insecta</taxon>
        <taxon>Pterygota</taxon>
        <taxon>Neoptera</taxon>
        <taxon>Endopterygota</taxon>
        <taxon>Diptera</taxon>
        <taxon>Nematocera</taxon>
        <taxon>Culicoidea</taxon>
        <taxon>Culicidae</taxon>
        <taxon>Anophelinae</taxon>
        <taxon>Anopheles</taxon>
    </lineage>
</organism>
<dbReference type="Proteomes" id="UP000075880">
    <property type="component" value="Unassembled WGS sequence"/>
</dbReference>
<evidence type="ECO:0000256" key="1">
    <source>
        <dbReference type="SAM" id="SignalP"/>
    </source>
</evidence>
<accession>A0AAG5DH57</accession>
<dbReference type="EnsemblMetazoa" id="ENSAATROPT011665">
    <property type="protein sequence ID" value="ENSAATROPP010557"/>
    <property type="gene ID" value="ENSAATROPG009495"/>
</dbReference>
<reference evidence="2" key="1">
    <citation type="submission" date="2024-04" db="UniProtKB">
        <authorList>
            <consortium name="EnsemblMetazoa"/>
        </authorList>
    </citation>
    <scope>IDENTIFICATION</scope>
    <source>
        <strain evidence="2">EBRO</strain>
    </source>
</reference>
<dbReference type="Pfam" id="PF16029">
    <property type="entry name" value="DUF4787"/>
    <property type="match status" value="1"/>
</dbReference>
<feature type="signal peptide" evidence="1">
    <location>
        <begin position="1"/>
        <end position="22"/>
    </location>
</feature>
<keyword evidence="1" id="KW-0732">Signal</keyword>
<protein>
    <submittedName>
        <fullName evidence="2">Uncharacterized protein</fullName>
    </submittedName>
</protein>
<keyword evidence="3" id="KW-1185">Reference proteome</keyword>
<dbReference type="PANTHER" id="PTHR35455:SF1">
    <property type="entry name" value="AGAP005842-PA"/>
    <property type="match status" value="1"/>
</dbReference>
<feature type="chain" id="PRO_5042468097" evidence="1">
    <location>
        <begin position="23"/>
        <end position="105"/>
    </location>
</feature>
<dbReference type="InterPro" id="IPR031985">
    <property type="entry name" value="DUF4787"/>
</dbReference>
<evidence type="ECO:0000313" key="2">
    <source>
        <dbReference type="EnsemblMetazoa" id="ENSAATROPP010557"/>
    </source>
</evidence>
<dbReference type="PANTHER" id="PTHR35455">
    <property type="entry name" value="UNNAMED PRODUCT"/>
    <property type="match status" value="1"/>
</dbReference>